<dbReference type="HOGENOM" id="CLU_219026_0_0_9"/>
<keyword evidence="1" id="KW-0812">Transmembrane</keyword>
<reference evidence="2" key="2">
    <citation type="submission" date="2013-06" db="EMBL/GenBank/DDBJ databases">
        <title>Draft genome sequence of Clostridium hylemonae (DSM 15053).</title>
        <authorList>
            <person name="Sudarsanam P."/>
            <person name="Ley R."/>
            <person name="Guruge J."/>
            <person name="Turnbaugh P.J."/>
            <person name="Mahowald M."/>
            <person name="Liep D."/>
            <person name="Gordon J."/>
        </authorList>
    </citation>
    <scope>NUCLEOTIDE SEQUENCE</scope>
    <source>
        <strain evidence="2">DSM 15053</strain>
    </source>
</reference>
<organism evidence="2 3">
    <name type="scientific">[Clostridium] hylemonae DSM 15053</name>
    <dbReference type="NCBI Taxonomy" id="553973"/>
    <lineage>
        <taxon>Bacteria</taxon>
        <taxon>Bacillati</taxon>
        <taxon>Bacillota</taxon>
        <taxon>Clostridia</taxon>
        <taxon>Lachnospirales</taxon>
        <taxon>Lachnospiraceae</taxon>
    </lineage>
</organism>
<gene>
    <name evidence="2" type="ORF">CLOHYLEM_03935</name>
</gene>
<keyword evidence="3" id="KW-1185">Reference proteome</keyword>
<comment type="caution">
    <text evidence="2">The sequence shown here is derived from an EMBL/GenBank/DDBJ whole genome shotgun (WGS) entry which is preliminary data.</text>
</comment>
<keyword evidence="1" id="KW-1133">Transmembrane helix</keyword>
<protein>
    <submittedName>
        <fullName evidence="2">Uncharacterized protein</fullName>
    </submittedName>
</protein>
<keyword evidence="1" id="KW-0472">Membrane</keyword>
<feature type="transmembrane region" description="Helical" evidence="1">
    <location>
        <begin position="20"/>
        <end position="39"/>
    </location>
</feature>
<name>C0BVS2_9FIRM</name>
<reference evidence="2" key="1">
    <citation type="submission" date="2009-02" db="EMBL/GenBank/DDBJ databases">
        <authorList>
            <person name="Fulton L."/>
            <person name="Clifton S."/>
            <person name="Fulton B."/>
            <person name="Xu J."/>
            <person name="Minx P."/>
            <person name="Pepin K.H."/>
            <person name="Johnson M."/>
            <person name="Bhonagiri V."/>
            <person name="Nash W.E."/>
            <person name="Mardis E.R."/>
            <person name="Wilson R.K."/>
        </authorList>
    </citation>
    <scope>NUCLEOTIDE SEQUENCE [LARGE SCALE GENOMIC DNA]</scope>
    <source>
        <strain evidence="2">DSM 15053</strain>
    </source>
</reference>
<evidence type="ECO:0000313" key="2">
    <source>
        <dbReference type="EMBL" id="EEG75959.1"/>
    </source>
</evidence>
<dbReference type="STRING" id="553973.CLOHYLEM_03935"/>
<dbReference type="AlphaFoldDB" id="C0BVS2"/>
<accession>C0BVS2</accession>
<dbReference type="EMBL" id="ABYI02000001">
    <property type="protein sequence ID" value="EEG75959.1"/>
    <property type="molecule type" value="Genomic_DNA"/>
</dbReference>
<dbReference type="RefSeq" id="WP_006441263.1">
    <property type="nucleotide sequence ID" value="NZ_CP036524.1"/>
</dbReference>
<sequence>MKSLYTMDHSDIINNVNSPLLSAGSVVFVPCIPYPLGVLHA</sequence>
<proteinExistence type="predicted"/>
<evidence type="ECO:0000313" key="3">
    <source>
        <dbReference type="Proteomes" id="UP000004893"/>
    </source>
</evidence>
<dbReference type="Proteomes" id="UP000004893">
    <property type="component" value="Unassembled WGS sequence"/>
</dbReference>
<evidence type="ECO:0000256" key="1">
    <source>
        <dbReference type="SAM" id="Phobius"/>
    </source>
</evidence>